<dbReference type="GO" id="GO:0004721">
    <property type="term" value="F:phosphoprotein phosphatase activity"/>
    <property type="evidence" value="ECO:0007669"/>
    <property type="project" value="UniProtKB-KW"/>
</dbReference>
<reference evidence="3" key="3">
    <citation type="submission" date="2025-09" db="UniProtKB">
        <authorList>
            <consortium name="Ensembl"/>
        </authorList>
    </citation>
    <scope>IDENTIFICATION</scope>
</reference>
<dbReference type="Ensembl" id="ENSSHAT00000015348.2">
    <property type="protein sequence ID" value="ENSSHAP00000015222.2"/>
    <property type="gene ID" value="ENSSHAG00000012979.2"/>
</dbReference>
<dbReference type="NCBIfam" id="TIGR02251">
    <property type="entry name" value="HIF-SF_euk"/>
    <property type="match status" value="1"/>
</dbReference>
<dbReference type="PANTHER" id="PTHR12210">
    <property type="entry name" value="DULLARD PROTEIN PHOSPHATASE"/>
    <property type="match status" value="1"/>
</dbReference>
<dbReference type="Gene3D" id="3.40.50.1000">
    <property type="entry name" value="HAD superfamily/HAD-like"/>
    <property type="match status" value="1"/>
</dbReference>
<gene>
    <name evidence="3" type="primary">LOC111719231</name>
</gene>
<feature type="domain" description="FCP1 homology" evidence="2">
    <location>
        <begin position="143"/>
        <end position="302"/>
    </location>
</feature>
<dbReference type="Proteomes" id="UP000007648">
    <property type="component" value="Unassembled WGS sequence"/>
</dbReference>
<dbReference type="FunFam" id="3.40.50.1000:FF:000093">
    <property type="entry name" value="NLI interacting factor-like phosphatase family protein"/>
    <property type="match status" value="1"/>
</dbReference>
<dbReference type="InParanoid" id="G3WIG7"/>
<dbReference type="AlphaFoldDB" id="G3WIG7"/>
<organism evidence="3 4">
    <name type="scientific">Sarcophilus harrisii</name>
    <name type="common">Tasmanian devil</name>
    <name type="synonym">Sarcophilus laniarius</name>
    <dbReference type="NCBI Taxonomy" id="9305"/>
    <lineage>
        <taxon>Eukaryota</taxon>
        <taxon>Metazoa</taxon>
        <taxon>Chordata</taxon>
        <taxon>Craniata</taxon>
        <taxon>Vertebrata</taxon>
        <taxon>Euteleostomi</taxon>
        <taxon>Mammalia</taxon>
        <taxon>Metatheria</taxon>
        <taxon>Dasyuromorphia</taxon>
        <taxon>Dasyuridae</taxon>
        <taxon>Sarcophilus</taxon>
    </lineage>
</organism>
<dbReference type="Pfam" id="PF03031">
    <property type="entry name" value="NIF"/>
    <property type="match status" value="1"/>
</dbReference>
<dbReference type="RefSeq" id="XP_031803923.1">
    <property type="nucleotide sequence ID" value="XM_031948063.1"/>
</dbReference>
<keyword evidence="1" id="KW-0378">Hydrolase</keyword>
<dbReference type="GeneID" id="111719231"/>
<evidence type="ECO:0000256" key="1">
    <source>
        <dbReference type="ARBA" id="ARBA00022912"/>
    </source>
</evidence>
<dbReference type="CDD" id="cd07521">
    <property type="entry name" value="HAD_FCP1-like"/>
    <property type="match status" value="1"/>
</dbReference>
<dbReference type="GeneTree" id="ENSGT01040000240503"/>
<dbReference type="SUPFAM" id="SSF56784">
    <property type="entry name" value="HAD-like"/>
    <property type="match status" value="1"/>
</dbReference>
<dbReference type="InterPro" id="IPR011948">
    <property type="entry name" value="Dullard_phosphatase"/>
</dbReference>
<dbReference type="InterPro" id="IPR004274">
    <property type="entry name" value="FCP1_dom"/>
</dbReference>
<protein>
    <recommendedName>
        <fullName evidence="2">FCP1 homology domain-containing protein</fullName>
    </recommendedName>
</protein>
<evidence type="ECO:0000313" key="3">
    <source>
        <dbReference type="Ensembl" id="ENSSHAP00000015222.2"/>
    </source>
</evidence>
<dbReference type="STRING" id="9305.ENSSHAP00000015222"/>
<name>G3WIG7_SARHA</name>
<dbReference type="InterPro" id="IPR023214">
    <property type="entry name" value="HAD_sf"/>
</dbReference>
<dbReference type="SMART" id="SM00577">
    <property type="entry name" value="CPDc"/>
    <property type="match status" value="1"/>
</dbReference>
<evidence type="ECO:0000259" key="2">
    <source>
        <dbReference type="PROSITE" id="PS50969"/>
    </source>
</evidence>
<sequence>MILRSGKVTVLSPQPLGDPNVLEEYRWPCVRPCWQLQKSREASRPQERNWGCEVNTQEASGEVHVPNLGQCQTLAQESSNKGKWAKAVEEAPQVSWSQPIIPTFYFSALPEDETFPCPLSLTPCPLYRRRLWPRKLNIPPKTRSTPDSTLVLELDEILVSCSLRTLPNAHFSFPVRFQGIYYKVQGRLRPHAREFLEILSQFFQIIIFTTAKRDFAEPIADLLDPHKKLIRGRLFQDDCICLQGHYIKDLRVLGQDLARTVVLTDSFKAFPYQMDNQLLIPQWQGDSEDRELPKLLPFLQRLSRLDDVRPELWSLYPSSHRVTQTTSS</sequence>
<reference evidence="3" key="2">
    <citation type="submission" date="2025-08" db="UniProtKB">
        <authorList>
            <consortium name="Ensembl"/>
        </authorList>
    </citation>
    <scope>IDENTIFICATION</scope>
</reference>
<dbReference type="PROSITE" id="PS50969">
    <property type="entry name" value="FCP1"/>
    <property type="match status" value="1"/>
</dbReference>
<evidence type="ECO:0000313" key="4">
    <source>
        <dbReference type="Proteomes" id="UP000007648"/>
    </source>
</evidence>
<keyword evidence="4" id="KW-1185">Reference proteome</keyword>
<keyword evidence="1" id="KW-0904">Protein phosphatase</keyword>
<accession>G3WIG7</accession>
<dbReference type="eggNOG" id="KOG1605">
    <property type="taxonomic scope" value="Eukaryota"/>
</dbReference>
<reference evidence="3 4" key="1">
    <citation type="journal article" date="2011" name="Proc. Natl. Acad. Sci. U.S.A.">
        <title>Genetic diversity and population structure of the endangered marsupial Sarcophilus harrisii (Tasmanian devil).</title>
        <authorList>
            <person name="Miller W."/>
            <person name="Hayes V.M."/>
            <person name="Ratan A."/>
            <person name="Petersen D.C."/>
            <person name="Wittekindt N.E."/>
            <person name="Miller J."/>
            <person name="Walenz B."/>
            <person name="Knight J."/>
            <person name="Qi J."/>
            <person name="Zhao F."/>
            <person name="Wang Q."/>
            <person name="Bedoya-Reina O.C."/>
            <person name="Katiyar N."/>
            <person name="Tomsho L.P."/>
            <person name="Kasson L.M."/>
            <person name="Hardie R.A."/>
            <person name="Woodbridge P."/>
            <person name="Tindall E.A."/>
            <person name="Bertelsen M.F."/>
            <person name="Dixon D."/>
            <person name="Pyecroft S."/>
            <person name="Helgen K.M."/>
            <person name="Lesk A.M."/>
            <person name="Pringle T.H."/>
            <person name="Patterson N."/>
            <person name="Zhang Y."/>
            <person name="Kreiss A."/>
            <person name="Woods G.M."/>
            <person name="Jones M.E."/>
            <person name="Schuster S.C."/>
        </authorList>
    </citation>
    <scope>NUCLEOTIDE SEQUENCE [LARGE SCALE GENOMIC DNA]</scope>
</reference>
<dbReference type="InterPro" id="IPR036412">
    <property type="entry name" value="HAD-like_sf"/>
</dbReference>
<dbReference type="HOGENOM" id="CLU_795834_0_0_1"/>
<dbReference type="InterPro" id="IPR050365">
    <property type="entry name" value="TIM50"/>
</dbReference>
<proteinExistence type="predicted"/>